<evidence type="ECO:0000313" key="1">
    <source>
        <dbReference type="EMBL" id="MBM3275911.1"/>
    </source>
</evidence>
<dbReference type="EMBL" id="VGJX01000775">
    <property type="protein sequence ID" value="MBM3275911.1"/>
    <property type="molecule type" value="Genomic_DNA"/>
</dbReference>
<name>A0A937X984_9BACT</name>
<evidence type="ECO:0000313" key="2">
    <source>
        <dbReference type="Proteomes" id="UP000703893"/>
    </source>
</evidence>
<dbReference type="Proteomes" id="UP000703893">
    <property type="component" value="Unassembled WGS sequence"/>
</dbReference>
<reference evidence="1 2" key="1">
    <citation type="submission" date="2019-03" db="EMBL/GenBank/DDBJ databases">
        <title>Lake Tanganyika Metagenome-Assembled Genomes (MAGs).</title>
        <authorList>
            <person name="Tran P."/>
        </authorList>
    </citation>
    <scope>NUCLEOTIDE SEQUENCE [LARGE SCALE GENOMIC DNA]</scope>
    <source>
        <strain evidence="1">K_DeepCast_65m_m2_236</strain>
    </source>
</reference>
<dbReference type="AlphaFoldDB" id="A0A937X984"/>
<proteinExistence type="predicted"/>
<sequence length="127" mass="14132">MSSSDIVLGKDVAEAFKILARDSIELLPIIHRDYDDHYVLVAVTNILPIDKAVDISVSDLQGAGGSYNDFRKLVFKAEPIRGLPIFKVFGMPLGGFAGCFVNEEWRKLALEFELKGTDFDLIWEGPD</sequence>
<organism evidence="1 2">
    <name type="scientific">Candidatus Tanganyikabacteria bacterium</name>
    <dbReference type="NCBI Taxonomy" id="2961651"/>
    <lineage>
        <taxon>Bacteria</taxon>
        <taxon>Bacillati</taxon>
        <taxon>Candidatus Sericytochromatia</taxon>
        <taxon>Candidatus Tanganyikabacteria</taxon>
    </lineage>
</organism>
<comment type="caution">
    <text evidence="1">The sequence shown here is derived from an EMBL/GenBank/DDBJ whole genome shotgun (WGS) entry which is preliminary data.</text>
</comment>
<accession>A0A937X984</accession>
<protein>
    <submittedName>
        <fullName evidence="1">Uncharacterized protein</fullName>
    </submittedName>
</protein>
<gene>
    <name evidence="1" type="ORF">FJZ00_12215</name>
</gene>